<dbReference type="GeneID" id="63730586"/>
<dbReference type="InterPro" id="IPR049237">
    <property type="entry name" value="DUF2264_C"/>
</dbReference>
<dbReference type="AlphaFoldDB" id="A0A1L9PVV3"/>
<dbReference type="InterPro" id="IPR016624">
    <property type="entry name" value="UCP014753"/>
</dbReference>
<accession>A0A1L9PVV3</accession>
<feature type="domain" description="DUF2264" evidence="1">
    <location>
        <begin position="14"/>
        <end position="412"/>
    </location>
</feature>
<evidence type="ECO:0000259" key="2">
    <source>
        <dbReference type="Pfam" id="PF20938"/>
    </source>
</evidence>
<dbReference type="PANTHER" id="PTHR35339:SF2">
    <property type="entry name" value="DUF2264 DOMAIN-CONTAINING PROTEIN-RELATED"/>
    <property type="match status" value="1"/>
</dbReference>
<name>A0A1L9PVV3_ASPVE</name>
<dbReference type="EMBL" id="KV878133">
    <property type="protein sequence ID" value="OJJ05572.1"/>
    <property type="molecule type" value="Genomic_DNA"/>
</dbReference>
<dbReference type="Pfam" id="PF20938">
    <property type="entry name" value="DUF2264_C"/>
    <property type="match status" value="1"/>
</dbReference>
<keyword evidence="4" id="KW-1185">Reference proteome</keyword>
<dbReference type="PANTHER" id="PTHR35339">
    <property type="entry name" value="LINALOOL DEHYDRATASE_ISOMERASE DOMAIN-CONTAINING PROTEIN"/>
    <property type="match status" value="1"/>
</dbReference>
<sequence length="717" mass="79531">MPPIPGFSDNTLISRADLIRAAAAIIKPLHAYFSPERALIRLPVSTGTHFDERAAQLEGFARPLWVVSTLLQATRSHSIPEHEADFQTANTDAQSIRTLCQPWIRGIATGTDPSHPEYWGAIANGDQRMVEAEVIACALLFAPDDFFHSQSAPVRGNITAWLRGMNGKDMPLNNWRWFRVFSNLALVLVCGMPYSEVQGEMEGDFVVLDSFYLGEGWSGDGPWLTGEQEAEEEKRCKTTRRRDWIGCGRQVDYYSGSFAIQFSQLLYAKFAVDLDPERAMWYQQQARDFGRQFWMYFDDNGAAIPFGRSLTYRFACGAYFAALAVADVPDMPAPLNAIGSVKGFLMRHLRWWAGHSQDIFYPDGTINIGYLYPNMYMSEDYNSPQSVYWALKSMIPLLLADSHPFWTAPECPYPPIATAALIAQPTQIISNHPAGSHHFLLLAGQFVAWPMKASQAKYCKFAYSSSFGFSVPTGPLIQQIAPDSTLALSRDGAATWAFGTASVAGETVPVAHVEWRPWADGGIVVTTTLIPPTSRWPDWHTRVHRIRLERHSKLGSLHFVEGGFAISRALQEDSKNRVLAVFPEDADLPDLEIGTSEGIYASDTKALVLSHAGASGIVGTAHREGGSVSIEHDAMKPDSNTNIMAQRTLIPVTKGEALDISASEDIFLVTNVFAVSAVSSKRGKRNLREIWFDMPRICWKGGKREETEDAIIVNLPI</sequence>
<dbReference type="InterPro" id="IPR049349">
    <property type="entry name" value="DUF2264_N"/>
</dbReference>
<evidence type="ECO:0000259" key="1">
    <source>
        <dbReference type="Pfam" id="PF10022"/>
    </source>
</evidence>
<dbReference type="OrthoDB" id="5150166at2759"/>
<evidence type="ECO:0000313" key="3">
    <source>
        <dbReference type="EMBL" id="OJJ05572.1"/>
    </source>
</evidence>
<reference evidence="4" key="1">
    <citation type="journal article" date="2017" name="Genome Biol.">
        <title>Comparative genomics reveals high biological diversity and specific adaptations in the industrially and medically important fungal genus Aspergillus.</title>
        <authorList>
            <person name="de Vries R.P."/>
            <person name="Riley R."/>
            <person name="Wiebenga A."/>
            <person name="Aguilar-Osorio G."/>
            <person name="Amillis S."/>
            <person name="Uchima C.A."/>
            <person name="Anderluh G."/>
            <person name="Asadollahi M."/>
            <person name="Askin M."/>
            <person name="Barry K."/>
            <person name="Battaglia E."/>
            <person name="Bayram O."/>
            <person name="Benocci T."/>
            <person name="Braus-Stromeyer S.A."/>
            <person name="Caldana C."/>
            <person name="Canovas D."/>
            <person name="Cerqueira G.C."/>
            <person name="Chen F."/>
            <person name="Chen W."/>
            <person name="Choi C."/>
            <person name="Clum A."/>
            <person name="Dos Santos R.A."/>
            <person name="Damasio A.R."/>
            <person name="Diallinas G."/>
            <person name="Emri T."/>
            <person name="Fekete E."/>
            <person name="Flipphi M."/>
            <person name="Freyberg S."/>
            <person name="Gallo A."/>
            <person name="Gournas C."/>
            <person name="Habgood R."/>
            <person name="Hainaut M."/>
            <person name="Harispe M.L."/>
            <person name="Henrissat B."/>
            <person name="Hilden K.S."/>
            <person name="Hope R."/>
            <person name="Hossain A."/>
            <person name="Karabika E."/>
            <person name="Karaffa L."/>
            <person name="Karanyi Z."/>
            <person name="Krasevec N."/>
            <person name="Kuo A."/>
            <person name="Kusch H."/>
            <person name="LaButti K."/>
            <person name="Lagendijk E.L."/>
            <person name="Lapidus A."/>
            <person name="Levasseur A."/>
            <person name="Lindquist E."/>
            <person name="Lipzen A."/>
            <person name="Logrieco A.F."/>
            <person name="MacCabe A."/>
            <person name="Maekelae M.R."/>
            <person name="Malavazi I."/>
            <person name="Melin P."/>
            <person name="Meyer V."/>
            <person name="Mielnichuk N."/>
            <person name="Miskei M."/>
            <person name="Molnar A.P."/>
            <person name="Mule G."/>
            <person name="Ngan C.Y."/>
            <person name="Orejas M."/>
            <person name="Orosz E."/>
            <person name="Ouedraogo J.P."/>
            <person name="Overkamp K.M."/>
            <person name="Park H.-S."/>
            <person name="Perrone G."/>
            <person name="Piumi F."/>
            <person name="Punt P.J."/>
            <person name="Ram A.F."/>
            <person name="Ramon A."/>
            <person name="Rauscher S."/>
            <person name="Record E."/>
            <person name="Riano-Pachon D.M."/>
            <person name="Robert V."/>
            <person name="Roehrig J."/>
            <person name="Ruller R."/>
            <person name="Salamov A."/>
            <person name="Salih N.S."/>
            <person name="Samson R.A."/>
            <person name="Sandor E."/>
            <person name="Sanguinetti M."/>
            <person name="Schuetze T."/>
            <person name="Sepcic K."/>
            <person name="Shelest E."/>
            <person name="Sherlock G."/>
            <person name="Sophianopoulou V."/>
            <person name="Squina F.M."/>
            <person name="Sun H."/>
            <person name="Susca A."/>
            <person name="Todd R.B."/>
            <person name="Tsang A."/>
            <person name="Unkles S.E."/>
            <person name="van de Wiele N."/>
            <person name="van Rossen-Uffink D."/>
            <person name="Oliveira J.V."/>
            <person name="Vesth T.C."/>
            <person name="Visser J."/>
            <person name="Yu J.-H."/>
            <person name="Zhou M."/>
            <person name="Andersen M.R."/>
            <person name="Archer D.B."/>
            <person name="Baker S.E."/>
            <person name="Benoit I."/>
            <person name="Brakhage A.A."/>
            <person name="Braus G.H."/>
            <person name="Fischer R."/>
            <person name="Frisvad J.C."/>
            <person name="Goldman G.H."/>
            <person name="Houbraken J."/>
            <person name="Oakley B."/>
            <person name="Pocsi I."/>
            <person name="Scazzocchio C."/>
            <person name="Seiboth B."/>
            <person name="vanKuyk P.A."/>
            <person name="Wortman J."/>
            <person name="Dyer P.S."/>
            <person name="Grigoriev I.V."/>
        </authorList>
    </citation>
    <scope>NUCLEOTIDE SEQUENCE [LARGE SCALE GENOMIC DNA]</scope>
    <source>
        <strain evidence="4">CBS 583.65</strain>
    </source>
</reference>
<dbReference type="PIRSF" id="PIRSF014753">
    <property type="entry name" value="UCP014753"/>
    <property type="match status" value="1"/>
</dbReference>
<dbReference type="Pfam" id="PF10022">
    <property type="entry name" value="DUF2264"/>
    <property type="match status" value="1"/>
</dbReference>
<dbReference type="Proteomes" id="UP000184073">
    <property type="component" value="Unassembled WGS sequence"/>
</dbReference>
<proteinExistence type="predicted"/>
<dbReference type="VEuPathDB" id="FungiDB:ASPVEDRAFT_55435"/>
<gene>
    <name evidence="3" type="ORF">ASPVEDRAFT_55435</name>
</gene>
<organism evidence="3 4">
    <name type="scientific">Aspergillus versicolor CBS 583.65</name>
    <dbReference type="NCBI Taxonomy" id="1036611"/>
    <lineage>
        <taxon>Eukaryota</taxon>
        <taxon>Fungi</taxon>
        <taxon>Dikarya</taxon>
        <taxon>Ascomycota</taxon>
        <taxon>Pezizomycotina</taxon>
        <taxon>Eurotiomycetes</taxon>
        <taxon>Eurotiomycetidae</taxon>
        <taxon>Eurotiales</taxon>
        <taxon>Aspergillaceae</taxon>
        <taxon>Aspergillus</taxon>
        <taxon>Aspergillus subgen. Nidulantes</taxon>
    </lineage>
</organism>
<evidence type="ECO:0000313" key="4">
    <source>
        <dbReference type="Proteomes" id="UP000184073"/>
    </source>
</evidence>
<protein>
    <submittedName>
        <fullName evidence="3">Uncharacterized protein</fullName>
    </submittedName>
</protein>
<dbReference type="RefSeq" id="XP_040671334.1">
    <property type="nucleotide sequence ID" value="XM_040815075.1"/>
</dbReference>
<feature type="domain" description="DUF2264" evidence="2">
    <location>
        <begin position="421"/>
        <end position="697"/>
    </location>
</feature>